<evidence type="ECO:0000256" key="1">
    <source>
        <dbReference type="PROSITE-ProRule" id="PRU10141"/>
    </source>
</evidence>
<dbReference type="Gene3D" id="3.80.10.10">
    <property type="entry name" value="Ribonuclease Inhibitor"/>
    <property type="match status" value="1"/>
</dbReference>
<keyword evidence="1" id="KW-0547">Nucleotide-binding</keyword>
<feature type="region of interest" description="Disordered" evidence="2">
    <location>
        <begin position="283"/>
        <end position="331"/>
    </location>
</feature>
<dbReference type="Gene3D" id="3.30.200.20">
    <property type="entry name" value="Phosphorylase Kinase, domain 1"/>
    <property type="match status" value="1"/>
</dbReference>
<feature type="compositionally biased region" description="Gly residues" evidence="2">
    <location>
        <begin position="320"/>
        <end position="329"/>
    </location>
</feature>
<feature type="compositionally biased region" description="Basic residues" evidence="2">
    <location>
        <begin position="298"/>
        <end position="308"/>
    </location>
</feature>
<dbReference type="SUPFAM" id="SSF53098">
    <property type="entry name" value="Ribonuclease H-like"/>
    <property type="match status" value="1"/>
</dbReference>
<proteinExistence type="predicted"/>
<reference evidence="5" key="2">
    <citation type="submission" date="2022-01" db="EMBL/GenBank/DDBJ databases">
        <authorList>
            <person name="Yamashiro T."/>
            <person name="Shiraishi A."/>
            <person name="Satake H."/>
            <person name="Nakayama K."/>
        </authorList>
    </citation>
    <scope>NUCLEOTIDE SEQUENCE</scope>
</reference>
<feature type="transmembrane region" description="Helical" evidence="3">
    <location>
        <begin position="807"/>
        <end position="829"/>
    </location>
</feature>
<dbReference type="Pfam" id="PF24626">
    <property type="entry name" value="SH3_Tf2-1"/>
    <property type="match status" value="1"/>
</dbReference>
<comment type="caution">
    <text evidence="5">The sequence shown here is derived from an EMBL/GenBank/DDBJ whole genome shotgun (WGS) entry which is preliminary data.</text>
</comment>
<dbReference type="EMBL" id="BQNB010008758">
    <property type="protein sequence ID" value="GJS53911.1"/>
    <property type="molecule type" value="Genomic_DNA"/>
</dbReference>
<dbReference type="PANTHER" id="PTHR46148:SF59">
    <property type="entry name" value="NUCLEOTIDYLTRANSFERASE, RIBONUCLEASE H"/>
    <property type="match status" value="1"/>
</dbReference>
<dbReference type="InterPro" id="IPR036397">
    <property type="entry name" value="RNaseH_sf"/>
</dbReference>
<feature type="compositionally biased region" description="Basic and acidic residues" evidence="2">
    <location>
        <begin position="309"/>
        <end position="319"/>
    </location>
</feature>
<keyword evidence="5" id="KW-0808">Transferase</keyword>
<dbReference type="Gene3D" id="3.30.420.10">
    <property type="entry name" value="Ribonuclease H-like superfamily/Ribonuclease H"/>
    <property type="match status" value="1"/>
</dbReference>
<keyword evidence="1" id="KW-0067">ATP-binding</keyword>
<evidence type="ECO:0000256" key="2">
    <source>
        <dbReference type="SAM" id="MobiDB-lite"/>
    </source>
</evidence>
<dbReference type="PROSITE" id="PS00107">
    <property type="entry name" value="PROTEIN_KINASE_ATP"/>
    <property type="match status" value="1"/>
</dbReference>
<organism evidence="5 6">
    <name type="scientific">Tanacetum coccineum</name>
    <dbReference type="NCBI Taxonomy" id="301880"/>
    <lineage>
        <taxon>Eukaryota</taxon>
        <taxon>Viridiplantae</taxon>
        <taxon>Streptophyta</taxon>
        <taxon>Embryophyta</taxon>
        <taxon>Tracheophyta</taxon>
        <taxon>Spermatophyta</taxon>
        <taxon>Magnoliopsida</taxon>
        <taxon>eudicotyledons</taxon>
        <taxon>Gunneridae</taxon>
        <taxon>Pentapetalae</taxon>
        <taxon>asterids</taxon>
        <taxon>campanulids</taxon>
        <taxon>Asterales</taxon>
        <taxon>Asteraceae</taxon>
        <taxon>Asteroideae</taxon>
        <taxon>Anthemideae</taxon>
        <taxon>Anthemidinae</taxon>
        <taxon>Tanacetum</taxon>
    </lineage>
</organism>
<dbReference type="InterPro" id="IPR011009">
    <property type="entry name" value="Kinase-like_dom_sf"/>
</dbReference>
<keyword evidence="5" id="KW-0695">RNA-directed DNA polymerase</keyword>
<evidence type="ECO:0000313" key="5">
    <source>
        <dbReference type="EMBL" id="GJS53911.1"/>
    </source>
</evidence>
<dbReference type="GO" id="GO:0003964">
    <property type="term" value="F:RNA-directed DNA polymerase activity"/>
    <property type="evidence" value="ECO:0007669"/>
    <property type="project" value="UniProtKB-KW"/>
</dbReference>
<dbReference type="PANTHER" id="PTHR46148">
    <property type="entry name" value="CHROMO DOMAIN-CONTAINING PROTEIN"/>
    <property type="match status" value="1"/>
</dbReference>
<evidence type="ECO:0000256" key="3">
    <source>
        <dbReference type="SAM" id="Phobius"/>
    </source>
</evidence>
<feature type="domain" description="Integrase catalytic" evidence="4">
    <location>
        <begin position="336"/>
        <end position="505"/>
    </location>
</feature>
<dbReference type="PROSITE" id="PS50994">
    <property type="entry name" value="INTEGRASE"/>
    <property type="match status" value="1"/>
</dbReference>
<accession>A0ABQ4WMR7</accession>
<gene>
    <name evidence="5" type="ORF">Tco_0627273</name>
</gene>
<dbReference type="InterPro" id="IPR012337">
    <property type="entry name" value="RNaseH-like_sf"/>
</dbReference>
<feature type="binding site" evidence="1">
    <location>
        <position position="911"/>
    </location>
    <ligand>
        <name>ATP</name>
        <dbReference type="ChEBI" id="CHEBI:30616"/>
    </ligand>
</feature>
<evidence type="ECO:0000259" key="4">
    <source>
        <dbReference type="PROSITE" id="PS50994"/>
    </source>
</evidence>
<keyword evidence="3" id="KW-0812">Transmembrane</keyword>
<name>A0ABQ4WMR7_9ASTR</name>
<dbReference type="Proteomes" id="UP001151760">
    <property type="component" value="Unassembled WGS sequence"/>
</dbReference>
<keyword evidence="3" id="KW-1133">Transmembrane helix</keyword>
<evidence type="ECO:0000313" key="6">
    <source>
        <dbReference type="Proteomes" id="UP001151760"/>
    </source>
</evidence>
<dbReference type="SUPFAM" id="SSF56112">
    <property type="entry name" value="Protein kinase-like (PK-like)"/>
    <property type="match status" value="1"/>
</dbReference>
<sequence>MSTSNQQILTDLGANERPLMLEKGNYIPWENNTTEQILEPLSKMTEGNKKQYIADVKVMNYLLQAIPNDIYNSVHACKNAKDMWERIKRLMFGSDVTTSKAKKAAKNHDPLALLAHSNASSSQSYANSSYSPQPYYVTHPSSVADYEDEYQGELQGDSQEDKLTTAMMLLARAITQKFSTPTNKHLRTSSNTRNQAVVQDGSKRFYDVPISERSVTALVKSSSCRNVESGGESRCVSDISELRLQEHWYMLVLVTSRDARSSYMISEDATSWIMPPTMTTQSAGWHAAASRGEGTGRRAGRCSGRTKGHSGDQGDDRNDGQGGQVGGQGSEVNDGVDGVPDFFTIIAQQLQNLLPTIVAQLPKTSSGHDIIWVIVDRLTKSAHFLPMREDYKMDRLTRLYLNEIVARHGVLISIIYDRDSRFASRFWQSMQEVLGTWLDMSTAYHPQTNSQSECTIQNLEDMLKACVLDFGGSWDVHLSLVEFSYNNSYHSSVRCASFEALYGRKCRSPIMWASDYADKKRKPLEFSVGDYVLFKVSPWKGVVRFGKKGKLAPRFVGPFEIIKKVGPVAYRLDLPEELNGIHDTFHVSNLKKCLADPILQVRLDEIQVDAKLNFVKEPVEILDREFKKLKRSRIAIVKVRWNSKRGPEFTWEREDQMKLKYPHLLSADNIVGVIPSSIGNCVQLSVLVLSFPLSGDHKDGNSFTSSVPLQITMLPHLEILWAPSANIDGEFPRKWGNCGALKCISGEVPLRSLHLNSRVKCNFSFNNLSGLINHDTVDCEIYIGNPQFQSCQHDINGGKSGASTFELILIIVPSIIVIILVALIIIYLYRRNRRSKPNSVVALTSSRLTLPPHPHNQQELLVVFKELGTKLTLDTVVQATGNFTLKNCIGSGSFGSTYRAEISFGVIVVVKRLTASSSEMFLVYNYLPGGNLEKFILERRSMGVGLKILHKIALDVLNNENP</sequence>
<dbReference type="InterPro" id="IPR056924">
    <property type="entry name" value="SH3_Tf2-1"/>
</dbReference>
<keyword evidence="5" id="KW-0548">Nucleotidyltransferase</keyword>
<dbReference type="SUPFAM" id="SSF52058">
    <property type="entry name" value="L domain-like"/>
    <property type="match status" value="1"/>
</dbReference>
<keyword evidence="3" id="KW-0472">Membrane</keyword>
<reference evidence="5" key="1">
    <citation type="journal article" date="2022" name="Int. J. Mol. Sci.">
        <title>Draft Genome of Tanacetum Coccineum: Genomic Comparison of Closely Related Tanacetum-Family Plants.</title>
        <authorList>
            <person name="Yamashiro T."/>
            <person name="Shiraishi A."/>
            <person name="Nakayama K."/>
            <person name="Satake H."/>
        </authorList>
    </citation>
    <scope>NUCLEOTIDE SEQUENCE</scope>
</reference>
<dbReference type="InterPro" id="IPR001584">
    <property type="entry name" value="Integrase_cat-core"/>
</dbReference>
<protein>
    <submittedName>
        <fullName evidence="5">Reverse transcriptase domain-containing protein</fullName>
    </submittedName>
</protein>
<keyword evidence="6" id="KW-1185">Reference proteome</keyword>
<dbReference type="InterPro" id="IPR032675">
    <property type="entry name" value="LRR_dom_sf"/>
</dbReference>
<dbReference type="InterPro" id="IPR017441">
    <property type="entry name" value="Protein_kinase_ATP_BS"/>
</dbReference>